<dbReference type="KEGG" id="sfol:H3H32_16355"/>
<feature type="transmembrane region" description="Helical" evidence="2">
    <location>
        <begin position="62"/>
        <end position="83"/>
    </location>
</feature>
<proteinExistence type="predicted"/>
<dbReference type="Proteomes" id="UP000515369">
    <property type="component" value="Chromosome"/>
</dbReference>
<reference evidence="3 4" key="1">
    <citation type="submission" date="2020-07" db="EMBL/GenBank/DDBJ databases">
        <title>Spirosoma foliorum sp. nov., isolated from the leaves on the Nejang mountain Korea, Republic of.</title>
        <authorList>
            <person name="Ho H."/>
            <person name="Lee Y.-J."/>
            <person name="Nurcahyanto D.-A."/>
            <person name="Kim S.-G."/>
        </authorList>
    </citation>
    <scope>NUCLEOTIDE SEQUENCE [LARGE SCALE GENOMIC DNA]</scope>
    <source>
        <strain evidence="3 4">PL0136</strain>
    </source>
</reference>
<protein>
    <submittedName>
        <fullName evidence="3">Uncharacterized protein</fullName>
    </submittedName>
</protein>
<keyword evidence="2" id="KW-1133">Transmembrane helix</keyword>
<evidence type="ECO:0000313" key="4">
    <source>
        <dbReference type="Proteomes" id="UP000515369"/>
    </source>
</evidence>
<dbReference type="EMBL" id="CP059732">
    <property type="protein sequence ID" value="QMW06341.1"/>
    <property type="molecule type" value="Genomic_DNA"/>
</dbReference>
<keyword evidence="2" id="KW-0812">Transmembrane</keyword>
<sequence length="320" mass="35885">MARKRSRSQSANQAPTPPNPVCSPVATQSTATNTHAASPLQSTQTWSQKWKENAPSNGFQKVNMIASIVLAFFSGALALLTFFQQADIKGMSDLLIKQDSSISFLKTLAAQSKMLANQNRELLVSQNHSLSLLTRQTISIQEQTKEELAATKPILRINPEIYLVTLPDPSASRIQIGIQNYGQRQAKNIQLRINWFLINDGKIQFKTRGGKNYPEPLDTQQITTYTFDFSNVAAAKMYFSKAYVVISVEYIDARTQNKEKNQIIAKMNLRNAMNDDYLILGRTVVLGKERVLIEKAIRTKQLLENNANNTIDVPLDTSIY</sequence>
<gene>
    <name evidence="3" type="ORF">H3H32_16355</name>
</gene>
<feature type="region of interest" description="Disordered" evidence="1">
    <location>
        <begin position="1"/>
        <end position="44"/>
    </location>
</feature>
<name>A0A7G5H5E9_9BACT</name>
<keyword evidence="4" id="KW-1185">Reference proteome</keyword>
<organism evidence="3 4">
    <name type="scientific">Spirosoma foliorum</name>
    <dbReference type="NCBI Taxonomy" id="2710596"/>
    <lineage>
        <taxon>Bacteria</taxon>
        <taxon>Pseudomonadati</taxon>
        <taxon>Bacteroidota</taxon>
        <taxon>Cytophagia</taxon>
        <taxon>Cytophagales</taxon>
        <taxon>Cytophagaceae</taxon>
        <taxon>Spirosoma</taxon>
    </lineage>
</organism>
<keyword evidence="2" id="KW-0472">Membrane</keyword>
<evidence type="ECO:0000256" key="1">
    <source>
        <dbReference type="SAM" id="MobiDB-lite"/>
    </source>
</evidence>
<evidence type="ECO:0000313" key="3">
    <source>
        <dbReference type="EMBL" id="QMW06341.1"/>
    </source>
</evidence>
<dbReference type="AlphaFoldDB" id="A0A7G5H5E9"/>
<accession>A0A7G5H5E9</accession>
<evidence type="ECO:0000256" key="2">
    <source>
        <dbReference type="SAM" id="Phobius"/>
    </source>
</evidence>
<feature type="compositionally biased region" description="Polar residues" evidence="1">
    <location>
        <begin position="25"/>
        <end position="44"/>
    </location>
</feature>
<dbReference type="RefSeq" id="WP_182463710.1">
    <property type="nucleotide sequence ID" value="NZ_CP059732.1"/>
</dbReference>